<reference evidence="3" key="1">
    <citation type="submission" date="2017-09" db="EMBL/GenBank/DDBJ databases">
        <title>Depth-based differentiation of microbial function through sediment-hosted aquifers and enrichment of novel symbionts in the deep terrestrial subsurface.</title>
        <authorList>
            <person name="Probst A.J."/>
            <person name="Ladd B."/>
            <person name="Jarett J.K."/>
            <person name="Geller-Mcgrath D.E."/>
            <person name="Sieber C.M.K."/>
            <person name="Emerson J.B."/>
            <person name="Anantharaman K."/>
            <person name="Thomas B.C."/>
            <person name="Malmstrom R."/>
            <person name="Stieglmeier M."/>
            <person name="Klingl A."/>
            <person name="Woyke T."/>
            <person name="Ryan C.M."/>
            <person name="Banfield J.F."/>
        </authorList>
    </citation>
    <scope>NUCLEOTIDE SEQUENCE [LARGE SCALE GENOMIC DNA]</scope>
</reference>
<keyword evidence="1" id="KW-1133">Transmembrane helix</keyword>
<keyword evidence="1" id="KW-0812">Transmembrane</keyword>
<evidence type="ECO:0000256" key="1">
    <source>
        <dbReference type="SAM" id="Phobius"/>
    </source>
</evidence>
<evidence type="ECO:0000313" key="3">
    <source>
        <dbReference type="Proteomes" id="UP000229901"/>
    </source>
</evidence>
<dbReference type="Proteomes" id="UP000229901">
    <property type="component" value="Unassembled WGS sequence"/>
</dbReference>
<protein>
    <submittedName>
        <fullName evidence="2">Uncharacterized protein</fullName>
    </submittedName>
</protein>
<proteinExistence type="predicted"/>
<sequence>MHIVLITLMVLITLLVVFGICGMAKGNDTLIEVTGVTFMVVLCLLLISPWFVEYADTLGDDDSHNLSSQHVVLFDGDNVDGYCKHVCWCLSECANLAFVQAVGFESKSMNAKHNLLKLKIEIEVVSLSRFFGTIGLGPGDGRMGIPTIEENGVEIDKVVRYQLSEFNEQFASAFLSELYNPYDEKQFKSMENKLKTYLLEHLSKYGLNMVRLVSFEVI</sequence>
<accession>A0A2H0V5P0</accession>
<gene>
    <name evidence="2" type="ORF">COT97_01595</name>
</gene>
<name>A0A2H0V5P0_9BACT</name>
<organism evidence="2 3">
    <name type="scientific">Candidatus Falkowbacteria bacterium CG10_big_fil_rev_8_21_14_0_10_39_11</name>
    <dbReference type="NCBI Taxonomy" id="1974565"/>
    <lineage>
        <taxon>Bacteria</taxon>
        <taxon>Candidatus Falkowiibacteriota</taxon>
    </lineage>
</organism>
<keyword evidence="1" id="KW-0472">Membrane</keyword>
<dbReference type="EMBL" id="PFAP01000007">
    <property type="protein sequence ID" value="PIR94382.1"/>
    <property type="molecule type" value="Genomic_DNA"/>
</dbReference>
<feature type="transmembrane region" description="Helical" evidence="1">
    <location>
        <begin position="29"/>
        <end position="52"/>
    </location>
</feature>
<evidence type="ECO:0000313" key="2">
    <source>
        <dbReference type="EMBL" id="PIR94382.1"/>
    </source>
</evidence>
<comment type="caution">
    <text evidence="2">The sequence shown here is derived from an EMBL/GenBank/DDBJ whole genome shotgun (WGS) entry which is preliminary data.</text>
</comment>
<dbReference type="AlphaFoldDB" id="A0A2H0V5P0"/>